<evidence type="ECO:0000313" key="3">
    <source>
        <dbReference type="EMBL" id="PLS29813.1"/>
    </source>
</evidence>
<feature type="transmembrane region" description="Helical" evidence="2">
    <location>
        <begin position="134"/>
        <end position="159"/>
    </location>
</feature>
<evidence type="ECO:0000313" key="4">
    <source>
        <dbReference type="Proteomes" id="UP000235034"/>
    </source>
</evidence>
<feature type="transmembrane region" description="Helical" evidence="2">
    <location>
        <begin position="188"/>
        <end position="213"/>
    </location>
</feature>
<evidence type="ECO:0000256" key="1">
    <source>
        <dbReference type="SAM" id="MobiDB-lite"/>
    </source>
</evidence>
<keyword evidence="2" id="KW-0812">Transmembrane</keyword>
<name>A0A2N5J6I9_9BIFI</name>
<dbReference type="RefSeq" id="WP_101621345.1">
    <property type="nucleotide sequence ID" value="NZ_NMWT01000001.1"/>
</dbReference>
<dbReference type="EMBL" id="NMWT01000001">
    <property type="protein sequence ID" value="PLS29813.1"/>
    <property type="molecule type" value="Genomic_DNA"/>
</dbReference>
<dbReference type="AlphaFoldDB" id="A0A2N5J6I9"/>
<keyword evidence="4" id="KW-1185">Reference proteome</keyword>
<accession>A0A2N5J6I9</accession>
<keyword evidence="2" id="KW-1133">Transmembrane helix</keyword>
<reference evidence="3 4" key="1">
    <citation type="submission" date="2017-07" db="EMBL/GenBank/DDBJ databases">
        <title>Bifidobacterium novel species.</title>
        <authorList>
            <person name="Lugli G.A."/>
            <person name="Milani C."/>
            <person name="Duranti S."/>
            <person name="Mangifesta M."/>
        </authorList>
    </citation>
    <scope>NUCLEOTIDE SEQUENCE [LARGE SCALE GENOMIC DNA]</scope>
    <source>
        <strain evidence="3 4">77</strain>
    </source>
</reference>
<keyword evidence="2" id="KW-0472">Membrane</keyword>
<organism evidence="3 4">
    <name type="scientific">Bifidobacterium parmae</name>
    <dbReference type="NCBI Taxonomy" id="361854"/>
    <lineage>
        <taxon>Bacteria</taxon>
        <taxon>Bacillati</taxon>
        <taxon>Actinomycetota</taxon>
        <taxon>Actinomycetes</taxon>
        <taxon>Bifidobacteriales</taxon>
        <taxon>Bifidobacteriaceae</taxon>
        <taxon>Bifidobacterium</taxon>
    </lineage>
</organism>
<feature type="region of interest" description="Disordered" evidence="1">
    <location>
        <begin position="1"/>
        <end position="24"/>
    </location>
</feature>
<proteinExistence type="predicted"/>
<comment type="caution">
    <text evidence="3">The sequence shown here is derived from an EMBL/GenBank/DDBJ whole genome shotgun (WGS) entry which is preliminary data.</text>
</comment>
<dbReference type="Proteomes" id="UP000235034">
    <property type="component" value="Unassembled WGS sequence"/>
</dbReference>
<protein>
    <submittedName>
        <fullName evidence="3">Hrf1 family protein</fullName>
    </submittedName>
</protein>
<feature type="transmembrane region" description="Helical" evidence="2">
    <location>
        <begin position="234"/>
        <end position="253"/>
    </location>
</feature>
<evidence type="ECO:0000256" key="2">
    <source>
        <dbReference type="SAM" id="Phobius"/>
    </source>
</evidence>
<sequence>MSSYDNAADLSDGDEPYDWPKDDFQGQGSEGWRLVLFMRYVLVGRLEDGAQVFWDTREKTPVKRVLDLGGGPGWAQAGAAAGAAAAGAVPGLMVLIHEIGRLLAPEKGTHHTSTVDDVTLLAFLKPITMDRNEWNTYVAAVAMWLVGFLLYWCFCRLVFGRATTYVPASLEELAFASSMPATQLRYMFGGPIVGTLFLIGISWFPVCLTEMFWSSARNLKFEWSGYKMVQVAELIWMCVTLFLPILLALRFVGPWDWRGRFNLHEGAERRSRLR</sequence>
<gene>
    <name evidence="3" type="ORF">Uis4E_0154</name>
</gene>